<dbReference type="SUPFAM" id="SSF55961">
    <property type="entry name" value="Bet v1-like"/>
    <property type="match status" value="1"/>
</dbReference>
<dbReference type="EMBL" id="JAACJM010000073">
    <property type="protein sequence ID" value="KAF5350808.1"/>
    <property type="molecule type" value="Genomic_DNA"/>
</dbReference>
<organism evidence="2 3">
    <name type="scientific">Tetrapyrgos nigripes</name>
    <dbReference type="NCBI Taxonomy" id="182062"/>
    <lineage>
        <taxon>Eukaryota</taxon>
        <taxon>Fungi</taxon>
        <taxon>Dikarya</taxon>
        <taxon>Basidiomycota</taxon>
        <taxon>Agaricomycotina</taxon>
        <taxon>Agaricomycetes</taxon>
        <taxon>Agaricomycetidae</taxon>
        <taxon>Agaricales</taxon>
        <taxon>Marasmiineae</taxon>
        <taxon>Marasmiaceae</taxon>
        <taxon>Tetrapyrgos</taxon>
    </lineage>
</organism>
<dbReference type="Gene3D" id="3.30.530.20">
    <property type="match status" value="1"/>
</dbReference>
<dbReference type="InterPro" id="IPR019587">
    <property type="entry name" value="Polyketide_cyclase/dehydratase"/>
</dbReference>
<name>A0A8H5D090_9AGAR</name>
<feature type="chain" id="PRO_5034188322" description="Coenzyme Q-binding protein COQ10 START domain-containing protein" evidence="1">
    <location>
        <begin position="27"/>
        <end position="212"/>
    </location>
</feature>
<dbReference type="AlphaFoldDB" id="A0A8H5D090"/>
<evidence type="ECO:0000313" key="2">
    <source>
        <dbReference type="EMBL" id="KAF5350808.1"/>
    </source>
</evidence>
<keyword evidence="1" id="KW-0732">Signal</keyword>
<protein>
    <recommendedName>
        <fullName evidence="4">Coenzyme Q-binding protein COQ10 START domain-containing protein</fullName>
    </recommendedName>
</protein>
<gene>
    <name evidence="2" type="ORF">D9758_010400</name>
</gene>
<keyword evidence="3" id="KW-1185">Reference proteome</keyword>
<dbReference type="Pfam" id="PF10604">
    <property type="entry name" value="Polyketide_cyc2"/>
    <property type="match status" value="1"/>
</dbReference>
<feature type="signal peptide" evidence="1">
    <location>
        <begin position="1"/>
        <end position="26"/>
    </location>
</feature>
<dbReference type="InterPro" id="IPR023393">
    <property type="entry name" value="START-like_dom_sf"/>
</dbReference>
<dbReference type="Proteomes" id="UP000559256">
    <property type="component" value="Unassembled WGS sequence"/>
</dbReference>
<accession>A0A8H5D090</accession>
<evidence type="ECO:0008006" key="4">
    <source>
        <dbReference type="Google" id="ProtNLM"/>
    </source>
</evidence>
<sequence>MLLALVPLRIVVPMVLLVQRLTPVSAQSSPPSHLPPVNPGLFSAHASILINGTVQEVWDVLTDFPAYREWNPFVRSALVTNSLLIPTSSQTPAENLRLILNTQIPPLSLPVNASSKDNLLNTRISIENITKFEPDSHRIAWELLSPDFLLSAVRWSAVSKYTDENWTTWTFYESREVFDGVLSSITQSLQGKGVQEGFEAQAEALKRRVEGA</sequence>
<evidence type="ECO:0000256" key="1">
    <source>
        <dbReference type="SAM" id="SignalP"/>
    </source>
</evidence>
<comment type="caution">
    <text evidence="2">The sequence shown here is derived from an EMBL/GenBank/DDBJ whole genome shotgun (WGS) entry which is preliminary data.</text>
</comment>
<reference evidence="2 3" key="1">
    <citation type="journal article" date="2020" name="ISME J.">
        <title>Uncovering the hidden diversity of litter-decomposition mechanisms in mushroom-forming fungi.</title>
        <authorList>
            <person name="Floudas D."/>
            <person name="Bentzer J."/>
            <person name="Ahren D."/>
            <person name="Johansson T."/>
            <person name="Persson P."/>
            <person name="Tunlid A."/>
        </authorList>
    </citation>
    <scope>NUCLEOTIDE SEQUENCE [LARGE SCALE GENOMIC DNA]</scope>
    <source>
        <strain evidence="2 3">CBS 291.85</strain>
    </source>
</reference>
<dbReference type="CDD" id="cd07822">
    <property type="entry name" value="SRPBCC_4"/>
    <property type="match status" value="1"/>
</dbReference>
<proteinExistence type="predicted"/>
<evidence type="ECO:0000313" key="3">
    <source>
        <dbReference type="Proteomes" id="UP000559256"/>
    </source>
</evidence>
<dbReference type="OrthoDB" id="509124at2759"/>